<dbReference type="InterPro" id="IPR038883">
    <property type="entry name" value="AN11006-like"/>
</dbReference>
<dbReference type="PANTHER" id="PTHR42085:SF1">
    <property type="entry name" value="F-BOX DOMAIN-CONTAINING PROTEIN"/>
    <property type="match status" value="1"/>
</dbReference>
<proteinExistence type="predicted"/>
<dbReference type="EMBL" id="JAXOVC010000005">
    <property type="protein sequence ID" value="KAK4501466.1"/>
    <property type="molecule type" value="Genomic_DNA"/>
</dbReference>
<dbReference type="Proteomes" id="UP001305779">
    <property type="component" value="Unassembled WGS sequence"/>
</dbReference>
<accession>A0ABR0EIW3</accession>
<evidence type="ECO:0000313" key="3">
    <source>
        <dbReference type="Proteomes" id="UP001305779"/>
    </source>
</evidence>
<reference evidence="2 3" key="1">
    <citation type="journal article" date="2023" name="G3 (Bethesda)">
        <title>A chromosome-level genome assembly of Zasmidium syzygii isolated from banana leaves.</title>
        <authorList>
            <person name="van Westerhoven A.C."/>
            <person name="Mehrabi R."/>
            <person name="Talebi R."/>
            <person name="Steentjes M.B.F."/>
            <person name="Corcolon B."/>
            <person name="Chong P.A."/>
            <person name="Kema G.H.J."/>
            <person name="Seidl M.F."/>
        </authorList>
    </citation>
    <scope>NUCLEOTIDE SEQUENCE [LARGE SCALE GENOMIC DNA]</scope>
    <source>
        <strain evidence="2 3">P124</strain>
    </source>
</reference>
<protein>
    <recommendedName>
        <fullName evidence="1">F-box domain-containing protein</fullName>
    </recommendedName>
</protein>
<comment type="caution">
    <text evidence="2">The sequence shown here is derived from an EMBL/GenBank/DDBJ whole genome shotgun (WGS) entry which is preliminary data.</text>
</comment>
<organism evidence="2 3">
    <name type="scientific">Zasmidium cellare</name>
    <name type="common">Wine cellar mold</name>
    <name type="synonym">Racodium cellare</name>
    <dbReference type="NCBI Taxonomy" id="395010"/>
    <lineage>
        <taxon>Eukaryota</taxon>
        <taxon>Fungi</taxon>
        <taxon>Dikarya</taxon>
        <taxon>Ascomycota</taxon>
        <taxon>Pezizomycotina</taxon>
        <taxon>Dothideomycetes</taxon>
        <taxon>Dothideomycetidae</taxon>
        <taxon>Mycosphaerellales</taxon>
        <taxon>Mycosphaerellaceae</taxon>
        <taxon>Zasmidium</taxon>
    </lineage>
</organism>
<sequence>MSQPTLLSLPAEIRLNIYSYLFASEWVYIDPCVYTSPTQRRTRNQQYGAPLMQTCRQLRDEASPYYFANVRVCFDVCKSIRPVGLINWLDDIGSSNVKLLRHFEMRWSDYVDIKLDLTRTPLQPTTTTEPSLPDISSTKKTHLGTKHILTVQGIPEHEPEYWKRMGTSEFCDVLCKQLGWGLERLLASREGLGLSEAEVVEFVREADGHAGALRWLWFW</sequence>
<evidence type="ECO:0000313" key="2">
    <source>
        <dbReference type="EMBL" id="KAK4501466.1"/>
    </source>
</evidence>
<name>A0ABR0EIW3_ZASCE</name>
<dbReference type="Pfam" id="PF13013">
    <property type="entry name" value="F-box-like_2"/>
    <property type="match status" value="1"/>
</dbReference>
<dbReference type="PANTHER" id="PTHR42085">
    <property type="entry name" value="F-BOX DOMAIN-CONTAINING PROTEIN"/>
    <property type="match status" value="1"/>
</dbReference>
<gene>
    <name evidence="2" type="ORF">PRZ48_007275</name>
</gene>
<dbReference type="InterPro" id="IPR001810">
    <property type="entry name" value="F-box_dom"/>
</dbReference>
<feature type="domain" description="F-box" evidence="1">
    <location>
        <begin position="5"/>
        <end position="64"/>
    </location>
</feature>
<evidence type="ECO:0000259" key="1">
    <source>
        <dbReference type="Pfam" id="PF13013"/>
    </source>
</evidence>
<keyword evidence="3" id="KW-1185">Reference proteome</keyword>